<feature type="transmembrane region" description="Helical" evidence="1">
    <location>
        <begin position="101"/>
        <end position="125"/>
    </location>
</feature>
<keyword evidence="1" id="KW-1133">Transmembrane helix</keyword>
<feature type="transmembrane region" description="Helical" evidence="1">
    <location>
        <begin position="171"/>
        <end position="204"/>
    </location>
</feature>
<dbReference type="AlphaFoldDB" id="A0A3G2EB68"/>
<keyword evidence="1" id="KW-0812">Transmembrane</keyword>
<keyword evidence="3" id="KW-1185">Reference proteome</keyword>
<keyword evidence="1" id="KW-0472">Membrane</keyword>
<accession>A0A3G2EB68</accession>
<organism evidence="2 3">
    <name type="scientific">Janthinobacterium agaricidamnosum</name>
    <dbReference type="NCBI Taxonomy" id="55508"/>
    <lineage>
        <taxon>Bacteria</taxon>
        <taxon>Pseudomonadati</taxon>
        <taxon>Pseudomonadota</taxon>
        <taxon>Betaproteobacteria</taxon>
        <taxon>Burkholderiales</taxon>
        <taxon>Oxalobacteraceae</taxon>
        <taxon>Janthinobacterium</taxon>
    </lineage>
</organism>
<protein>
    <submittedName>
        <fullName evidence="2">Uncharacterized protein</fullName>
    </submittedName>
</protein>
<gene>
    <name evidence="2" type="ORF">D9M09_16000</name>
</gene>
<reference evidence="2 3" key="1">
    <citation type="submission" date="2018-10" db="EMBL/GenBank/DDBJ databases">
        <title>Effects of UV and annual dynamics of microbial communities in freshwater RAS systems.</title>
        <authorList>
            <person name="Bekkelund A.K."/>
            <person name="Hansen B.R."/>
            <person name="Stokken H."/>
            <person name="Eriksen B.F."/>
            <person name="Kashulin N.A."/>
        </authorList>
    </citation>
    <scope>NUCLEOTIDE SEQUENCE [LARGE SCALE GENOMIC DNA]</scope>
    <source>
        <strain evidence="2 3">BHSEK</strain>
    </source>
</reference>
<dbReference type="Proteomes" id="UP000279594">
    <property type="component" value="Chromosome"/>
</dbReference>
<evidence type="ECO:0000313" key="3">
    <source>
        <dbReference type="Proteomes" id="UP000279594"/>
    </source>
</evidence>
<feature type="transmembrane region" description="Helical" evidence="1">
    <location>
        <begin position="132"/>
        <end position="151"/>
    </location>
</feature>
<proteinExistence type="predicted"/>
<evidence type="ECO:0000256" key="1">
    <source>
        <dbReference type="SAM" id="Phobius"/>
    </source>
</evidence>
<feature type="transmembrane region" description="Helical" evidence="1">
    <location>
        <begin position="68"/>
        <end position="89"/>
    </location>
</feature>
<name>A0A3G2EB68_9BURK</name>
<sequence length="348" mass="38500">MMKIIKIILFILLCILTSITIPPAGVIFSYMALRENKESIRRFIVKISPDTEKIIPALIERYNDPKTILSLVIFSIATIGGLILLVSHLHIQETDDYVNYILEQVALTGILVVGVSGIAWVLFSLNSVFASLLAKVGVSLAVSACVIFSRLSAVDFFAANFPFPPSYLPFSFGLATLIFAFSFSAFAYAVLAIIFEVIFLLFLFIFDFKTNKKTTYFLFAISIAGFIGSYSAAQAMIQGISNKGPLFMIKAAERYDFTTNHMCQVQEGETVLFIDNVADRAIAATFPPPPQGEKISPRNISDATLKSYLPTHFRTVHCNQLAEAQKEAGWCGSPQRYGYCDADGKLRK</sequence>
<evidence type="ECO:0000313" key="2">
    <source>
        <dbReference type="EMBL" id="AYM77132.1"/>
    </source>
</evidence>
<feature type="transmembrane region" description="Helical" evidence="1">
    <location>
        <begin position="216"/>
        <end position="237"/>
    </location>
</feature>
<dbReference type="EMBL" id="CP033019">
    <property type="protein sequence ID" value="AYM77132.1"/>
    <property type="molecule type" value="Genomic_DNA"/>
</dbReference>
<feature type="transmembrane region" description="Helical" evidence="1">
    <location>
        <begin position="6"/>
        <end position="33"/>
    </location>
</feature>